<dbReference type="InterPro" id="IPR003583">
    <property type="entry name" value="Hlx-hairpin-Hlx_DNA-bd_motif"/>
</dbReference>
<keyword evidence="2" id="KW-1133">Transmembrane helix</keyword>
<dbReference type="PANTHER" id="PTHR21180:SF32">
    <property type="entry name" value="ENDONUCLEASE_EXONUCLEASE_PHOSPHATASE FAMILY DOMAIN-CONTAINING PROTEIN 1"/>
    <property type="match status" value="1"/>
</dbReference>
<feature type="compositionally biased region" description="Low complexity" evidence="1">
    <location>
        <begin position="111"/>
        <end position="129"/>
    </location>
</feature>
<accession>A0A1G6RYL7</accession>
<evidence type="ECO:0000256" key="2">
    <source>
        <dbReference type="SAM" id="Phobius"/>
    </source>
</evidence>
<dbReference type="Gene3D" id="3.10.560.10">
    <property type="entry name" value="Outer membrane lipoprotein wza domain like"/>
    <property type="match status" value="1"/>
</dbReference>
<reference evidence="4 5" key="1">
    <citation type="submission" date="2016-09" db="EMBL/GenBank/DDBJ databases">
        <authorList>
            <person name="Capua I."/>
            <person name="De Benedictis P."/>
            <person name="Joannis T."/>
            <person name="Lombin L.H."/>
            <person name="Cattoli G."/>
        </authorList>
    </citation>
    <scope>NUCLEOTIDE SEQUENCE [LARGE SCALE GENOMIC DNA]</scope>
    <source>
        <strain evidence="4 5">ISLP-3</strain>
    </source>
</reference>
<dbReference type="InterPro" id="IPR019554">
    <property type="entry name" value="Soluble_ligand-bd"/>
</dbReference>
<dbReference type="InterPro" id="IPR010994">
    <property type="entry name" value="RuvA_2-like"/>
</dbReference>
<keyword evidence="2" id="KW-0472">Membrane</keyword>
<keyword evidence="5" id="KW-1185">Reference proteome</keyword>
<feature type="domain" description="Helix-hairpin-helix DNA-binding motif class 1" evidence="3">
    <location>
        <begin position="256"/>
        <end position="275"/>
    </location>
</feature>
<dbReference type="Gene3D" id="1.10.150.320">
    <property type="entry name" value="Photosystem II 12 kDa extrinsic protein"/>
    <property type="match status" value="1"/>
</dbReference>
<dbReference type="Proteomes" id="UP000199039">
    <property type="component" value="Unassembled WGS sequence"/>
</dbReference>
<sequence length="308" mass="30248">MRRIPGDLDEPDDESDGEPPDELAPAPGAPPDRLASVSGLMASVSTAYTAAHGHPLEHDGLISRQVRRRRWSVGVRTAVIASLAVALVTGVVVVRDLARTSGTPMSLAQVDPGSAGAATGPGAEGTDPGSASGGQASGKETTADPQTTDPPAGAALVVLAVHVVGQVNSPGVVEVAPGSRVIDAITAAGGLTAGADPGAVNLARPVVDGEQIYVPAPGEQVPVAAGQPAAAQPTVGAAPGAAQGTAAINLNTADAVALDALPGIGPALAGRIVAWREQNGGFGAIDDLLEVSGIGPAVLSKIRDLVTV</sequence>
<dbReference type="GO" id="GO:0006281">
    <property type="term" value="P:DNA repair"/>
    <property type="evidence" value="ECO:0007669"/>
    <property type="project" value="InterPro"/>
</dbReference>
<gene>
    <name evidence="4" type="ORF">SAMN05216410_2800</name>
</gene>
<evidence type="ECO:0000313" key="5">
    <source>
        <dbReference type="Proteomes" id="UP000199039"/>
    </source>
</evidence>
<dbReference type="GO" id="GO:0003677">
    <property type="term" value="F:DNA binding"/>
    <property type="evidence" value="ECO:0007669"/>
    <property type="project" value="InterPro"/>
</dbReference>
<dbReference type="SMART" id="SM00278">
    <property type="entry name" value="HhH1"/>
    <property type="match status" value="2"/>
</dbReference>
<feature type="domain" description="Helix-hairpin-helix DNA-binding motif class 1" evidence="3">
    <location>
        <begin position="286"/>
        <end position="305"/>
    </location>
</feature>
<dbReference type="STRING" id="1814289.SAMN05216410_2800"/>
<dbReference type="InterPro" id="IPR051675">
    <property type="entry name" value="Endo/Exo/Phosphatase_dom_1"/>
</dbReference>
<dbReference type="AlphaFoldDB" id="A0A1G6RYL7"/>
<dbReference type="RefSeq" id="WP_245701175.1">
    <property type="nucleotide sequence ID" value="NZ_FMYH01000005.1"/>
</dbReference>
<evidence type="ECO:0000259" key="3">
    <source>
        <dbReference type="SMART" id="SM00278"/>
    </source>
</evidence>
<dbReference type="GO" id="GO:0015628">
    <property type="term" value="P:protein secretion by the type II secretion system"/>
    <property type="evidence" value="ECO:0007669"/>
    <property type="project" value="TreeGrafter"/>
</dbReference>
<evidence type="ECO:0000313" key="4">
    <source>
        <dbReference type="EMBL" id="SDD09047.1"/>
    </source>
</evidence>
<dbReference type="Pfam" id="PF12836">
    <property type="entry name" value="HHH_3"/>
    <property type="match status" value="1"/>
</dbReference>
<proteinExistence type="predicted"/>
<dbReference type="Pfam" id="PF10531">
    <property type="entry name" value="SLBB"/>
    <property type="match status" value="1"/>
</dbReference>
<dbReference type="EMBL" id="FMYH01000005">
    <property type="protein sequence ID" value="SDD09047.1"/>
    <property type="molecule type" value="Genomic_DNA"/>
</dbReference>
<feature type="compositionally biased region" description="Acidic residues" evidence="1">
    <location>
        <begin position="7"/>
        <end position="21"/>
    </location>
</feature>
<name>A0A1G6RYL7_9MICO</name>
<protein>
    <submittedName>
        <fullName evidence="4">Competence protein ComEA</fullName>
    </submittedName>
</protein>
<dbReference type="GO" id="GO:0015627">
    <property type="term" value="C:type II protein secretion system complex"/>
    <property type="evidence" value="ECO:0007669"/>
    <property type="project" value="TreeGrafter"/>
</dbReference>
<evidence type="ECO:0000256" key="1">
    <source>
        <dbReference type="SAM" id="MobiDB-lite"/>
    </source>
</evidence>
<feature type="region of interest" description="Disordered" evidence="1">
    <location>
        <begin position="103"/>
        <end position="151"/>
    </location>
</feature>
<organism evidence="4 5">
    <name type="scientific">Sanguibacter gelidistatuariae</name>
    <dbReference type="NCBI Taxonomy" id="1814289"/>
    <lineage>
        <taxon>Bacteria</taxon>
        <taxon>Bacillati</taxon>
        <taxon>Actinomycetota</taxon>
        <taxon>Actinomycetes</taxon>
        <taxon>Micrococcales</taxon>
        <taxon>Sanguibacteraceae</taxon>
        <taxon>Sanguibacter</taxon>
    </lineage>
</organism>
<dbReference type="SUPFAM" id="SSF47781">
    <property type="entry name" value="RuvA domain 2-like"/>
    <property type="match status" value="1"/>
</dbReference>
<feature type="transmembrane region" description="Helical" evidence="2">
    <location>
        <begin position="73"/>
        <end position="94"/>
    </location>
</feature>
<keyword evidence="2" id="KW-0812">Transmembrane</keyword>
<feature type="region of interest" description="Disordered" evidence="1">
    <location>
        <begin position="1"/>
        <end position="30"/>
    </location>
</feature>
<dbReference type="PANTHER" id="PTHR21180">
    <property type="entry name" value="ENDONUCLEASE/EXONUCLEASE/PHOSPHATASE FAMILY DOMAIN-CONTAINING PROTEIN 1"/>
    <property type="match status" value="1"/>
</dbReference>